<dbReference type="RefSeq" id="WP_013167420.1">
    <property type="nucleotide sequence ID" value="NC_014217.1"/>
</dbReference>
<accession>D7A528</accession>
<dbReference type="EMBL" id="CP002026">
    <property type="protein sequence ID" value="ADH89916.1"/>
    <property type="molecule type" value="Genomic_DNA"/>
</dbReference>
<dbReference type="STRING" id="639283.Snov_2621"/>
<feature type="region of interest" description="Disordered" evidence="1">
    <location>
        <begin position="265"/>
        <end position="301"/>
    </location>
</feature>
<evidence type="ECO:0008006" key="4">
    <source>
        <dbReference type="Google" id="ProtNLM"/>
    </source>
</evidence>
<dbReference type="Pfam" id="PF11769">
    <property type="entry name" value="DUF3313"/>
    <property type="match status" value="1"/>
</dbReference>
<dbReference type="KEGG" id="sno:Snov_2621"/>
<gene>
    <name evidence="2" type="ordered locus">Snov_2621</name>
</gene>
<dbReference type="HOGENOM" id="CLU_065147_0_0_5"/>
<proteinExistence type="predicted"/>
<name>D7A528_ANCN5</name>
<dbReference type="Proteomes" id="UP000006633">
    <property type="component" value="Chromosome"/>
</dbReference>
<organism evidence="2 3">
    <name type="scientific">Ancylobacter novellus (strain ATCC 8093 / DSM 506 / JCM 20403 / CCM 1077 / IAM 12100 / NBRC 12443 / NCIMB 10456)</name>
    <name type="common">Starkeya novella</name>
    <dbReference type="NCBI Taxonomy" id="639283"/>
    <lineage>
        <taxon>Bacteria</taxon>
        <taxon>Pseudomonadati</taxon>
        <taxon>Pseudomonadota</taxon>
        <taxon>Alphaproteobacteria</taxon>
        <taxon>Hyphomicrobiales</taxon>
        <taxon>Xanthobacteraceae</taxon>
        <taxon>Ancylobacter</taxon>
    </lineage>
</organism>
<evidence type="ECO:0000313" key="3">
    <source>
        <dbReference type="Proteomes" id="UP000006633"/>
    </source>
</evidence>
<sequence length="301" mass="31275">MRPLRDAGYAGLLAISGLLAGCAPAPLVPGMGLSSYDAMTASDGLVTKSRLKVQKEAVLAARTVKIIPTSFPPTIAPKLTPPQRALIANAVNRGLCVSLSDRFTLVALGEPADLTVRATVTQATDTDEVAAGISAAASIGMNFVDMSVPVPTPRIPIGLGNLSMEAEATNPMGVQEASMLWARGANAFFNSPRASKASDAYELADAFGEDFGELLVKGESPFGKSGIDLPSWQKINSAIGLPPKYAECERYGRYPGLAGVVGSQLGLPPEWTDQGAKVARSTEPPPEQEPMAAEPAQAAAQ</sequence>
<reference evidence="2 3" key="1">
    <citation type="journal article" date="2012" name="Stand. Genomic Sci.">
        <title>Complete genome sequence of the facultatively chemolithoautotrophic and methylotrophic alpha Proteobacterium Starkeya novella type strain (ATCC 8093(T)).</title>
        <authorList>
            <person name="Kappler U."/>
            <person name="Davenport K."/>
            <person name="Beatson S."/>
            <person name="Lucas S."/>
            <person name="Lapidus A."/>
            <person name="Copeland A."/>
            <person name="Berry K.W."/>
            <person name="Glavina Del Rio T."/>
            <person name="Hammon N."/>
            <person name="Dalin E."/>
            <person name="Tice H."/>
            <person name="Pitluck S."/>
            <person name="Richardson P."/>
            <person name="Bruce D."/>
            <person name="Goodwin L.A."/>
            <person name="Han C."/>
            <person name="Tapia R."/>
            <person name="Detter J.C."/>
            <person name="Chang Y.J."/>
            <person name="Jeffries C.D."/>
            <person name="Land M."/>
            <person name="Hauser L."/>
            <person name="Kyrpides N.C."/>
            <person name="Goker M."/>
            <person name="Ivanova N."/>
            <person name="Klenk H.P."/>
            <person name="Woyke T."/>
        </authorList>
    </citation>
    <scope>NUCLEOTIDE SEQUENCE [LARGE SCALE GENOMIC DNA]</scope>
    <source>
        <strain evidence="3">ATCC 8093 / DSM 506 / JCM 20403 / CCM 1077 / IAM 12100 / NBRC 12443 / NCIMB 10456</strain>
    </source>
</reference>
<feature type="compositionally biased region" description="Low complexity" evidence="1">
    <location>
        <begin position="289"/>
        <end position="301"/>
    </location>
</feature>
<keyword evidence="3" id="KW-1185">Reference proteome</keyword>
<evidence type="ECO:0000313" key="2">
    <source>
        <dbReference type="EMBL" id="ADH89916.1"/>
    </source>
</evidence>
<dbReference type="OrthoDB" id="7629881at2"/>
<dbReference type="AlphaFoldDB" id="D7A528"/>
<dbReference type="eggNOG" id="ENOG502Z8WI">
    <property type="taxonomic scope" value="Bacteria"/>
</dbReference>
<evidence type="ECO:0000256" key="1">
    <source>
        <dbReference type="SAM" id="MobiDB-lite"/>
    </source>
</evidence>
<dbReference type="PROSITE" id="PS51257">
    <property type="entry name" value="PROKAR_LIPOPROTEIN"/>
    <property type="match status" value="1"/>
</dbReference>
<protein>
    <recommendedName>
        <fullName evidence="4">DUF3313 domain-containing protein</fullName>
    </recommendedName>
</protein>
<dbReference type="InterPro" id="IPR021747">
    <property type="entry name" value="DUF3313"/>
</dbReference>